<feature type="chain" id="PRO_5039117707" description="Outer membrane protein beta-barrel domain-containing protein" evidence="1">
    <location>
        <begin position="23"/>
        <end position="365"/>
    </location>
</feature>
<protein>
    <recommendedName>
        <fullName evidence="4">Outer membrane protein beta-barrel domain-containing protein</fullName>
    </recommendedName>
</protein>
<reference evidence="2" key="2">
    <citation type="journal article" date="2021" name="PeerJ">
        <title>Extensive microbial diversity within the chicken gut microbiome revealed by metagenomics and culture.</title>
        <authorList>
            <person name="Gilroy R."/>
            <person name="Ravi A."/>
            <person name="Getino M."/>
            <person name="Pursley I."/>
            <person name="Horton D.L."/>
            <person name="Alikhan N.F."/>
            <person name="Baker D."/>
            <person name="Gharbi K."/>
            <person name="Hall N."/>
            <person name="Watson M."/>
            <person name="Adriaenssens E.M."/>
            <person name="Foster-Nyarko E."/>
            <person name="Jarju S."/>
            <person name="Secka A."/>
            <person name="Antonio M."/>
            <person name="Oren A."/>
            <person name="Chaudhuri R.R."/>
            <person name="La Ragione R."/>
            <person name="Hildebrand F."/>
            <person name="Pallen M.J."/>
        </authorList>
    </citation>
    <scope>NUCLEOTIDE SEQUENCE</scope>
    <source>
        <strain evidence="2">B1-13419</strain>
    </source>
</reference>
<dbReference type="EMBL" id="JADIMD010000004">
    <property type="protein sequence ID" value="MBO8473729.1"/>
    <property type="molecule type" value="Genomic_DNA"/>
</dbReference>
<dbReference type="AlphaFoldDB" id="A0A9D9IJ37"/>
<sequence>MRTLPVIAAAVILLTAALNSHAQPKSAGIFFSPSMSGLTYQHQLDRNTFWNIDLAVDYGDLVLGQSKTPGFSARFGYNFIIWQGNPGNSRLYAGPGVNVGYARDKGHETGGYGGLSGNLGFEHDFSSGISLSAGISPVFAIHLHNTDRGLQLQTYNNGLLWSLAPYVGIRYDISGPDGNGQEERPTAKIRRPLFTYGIEWEYVSTINSIYHHNFSAVDGYRMNDKGSKMMYAGNASVYAHAGVNIGRHGNVSLYAGYSGLYDNYAVIPVSLRYTWVFGRSDAGWLCFIDGGCGFRPESAMSVIGKAGGGYRISLSRSVKLDMLLSYRCSYAEIPFSDQYGPVSDDRIRRNNNYLSAINLGIGIVL</sequence>
<accession>A0A9D9IJ37</accession>
<evidence type="ECO:0000313" key="2">
    <source>
        <dbReference type="EMBL" id="MBO8473729.1"/>
    </source>
</evidence>
<keyword evidence="1" id="KW-0732">Signal</keyword>
<comment type="caution">
    <text evidence="2">The sequence shown here is derived from an EMBL/GenBank/DDBJ whole genome shotgun (WGS) entry which is preliminary data.</text>
</comment>
<feature type="signal peptide" evidence="1">
    <location>
        <begin position="1"/>
        <end position="22"/>
    </location>
</feature>
<proteinExistence type="predicted"/>
<evidence type="ECO:0000256" key="1">
    <source>
        <dbReference type="SAM" id="SignalP"/>
    </source>
</evidence>
<dbReference type="Proteomes" id="UP000823757">
    <property type="component" value="Unassembled WGS sequence"/>
</dbReference>
<name>A0A9D9IJ37_9BACT</name>
<organism evidence="2 3">
    <name type="scientific">Candidatus Cryptobacteroides faecigallinarum</name>
    <dbReference type="NCBI Taxonomy" id="2840763"/>
    <lineage>
        <taxon>Bacteria</taxon>
        <taxon>Pseudomonadati</taxon>
        <taxon>Bacteroidota</taxon>
        <taxon>Bacteroidia</taxon>
        <taxon>Bacteroidales</taxon>
        <taxon>Candidatus Cryptobacteroides</taxon>
    </lineage>
</organism>
<evidence type="ECO:0000313" key="3">
    <source>
        <dbReference type="Proteomes" id="UP000823757"/>
    </source>
</evidence>
<evidence type="ECO:0008006" key="4">
    <source>
        <dbReference type="Google" id="ProtNLM"/>
    </source>
</evidence>
<gene>
    <name evidence="2" type="ORF">IAB91_00355</name>
</gene>
<reference evidence="2" key="1">
    <citation type="submission" date="2020-10" db="EMBL/GenBank/DDBJ databases">
        <authorList>
            <person name="Gilroy R."/>
        </authorList>
    </citation>
    <scope>NUCLEOTIDE SEQUENCE</scope>
    <source>
        <strain evidence="2">B1-13419</strain>
    </source>
</reference>